<evidence type="ECO:0000313" key="9">
    <source>
        <dbReference type="EMBL" id="UQN28212.1"/>
    </source>
</evidence>
<dbReference type="Pfam" id="PF17390">
    <property type="entry name" value="Bac_rhamnosid_C"/>
    <property type="match status" value="1"/>
</dbReference>
<feature type="compositionally biased region" description="Low complexity" evidence="4">
    <location>
        <begin position="336"/>
        <end position="364"/>
    </location>
</feature>
<dbReference type="EC" id="3.2.1.40" evidence="2"/>
<feature type="domain" description="Alpha-L-rhamnosidase six-hairpin glycosidase" evidence="7">
    <location>
        <begin position="473"/>
        <end position="787"/>
    </location>
</feature>
<dbReference type="SUPFAM" id="SSF48208">
    <property type="entry name" value="Six-hairpin glycosidases"/>
    <property type="match status" value="1"/>
</dbReference>
<dbReference type="Gene3D" id="2.60.420.10">
    <property type="entry name" value="Maltose phosphorylase, domain 3"/>
    <property type="match status" value="1"/>
</dbReference>
<gene>
    <name evidence="9" type="ORF">M4486_11175</name>
</gene>
<keyword evidence="3 9" id="KW-0378">Hydrolase</keyword>
<dbReference type="Gene3D" id="2.60.120.260">
    <property type="entry name" value="Galactose-binding domain-like"/>
    <property type="match status" value="2"/>
</dbReference>
<dbReference type="GO" id="GO:0016787">
    <property type="term" value="F:hydrolase activity"/>
    <property type="evidence" value="ECO:0007669"/>
    <property type="project" value="UniProtKB-KW"/>
</dbReference>
<evidence type="ECO:0000259" key="7">
    <source>
        <dbReference type="Pfam" id="PF17389"/>
    </source>
</evidence>
<dbReference type="EMBL" id="CP097218">
    <property type="protein sequence ID" value="UQN28212.1"/>
    <property type="molecule type" value="Genomic_DNA"/>
</dbReference>
<evidence type="ECO:0000259" key="6">
    <source>
        <dbReference type="Pfam" id="PF08531"/>
    </source>
</evidence>
<dbReference type="InterPro" id="IPR008928">
    <property type="entry name" value="6-hairpin_glycosidase_sf"/>
</dbReference>
<dbReference type="InterPro" id="IPR035398">
    <property type="entry name" value="Bac_rhamnosid_C"/>
</dbReference>
<dbReference type="RefSeq" id="WP_249477241.1">
    <property type="nucleotide sequence ID" value="NZ_CP097218.1"/>
</dbReference>
<reference evidence="9" key="1">
    <citation type="submission" date="2022-05" db="EMBL/GenBank/DDBJ databases">
        <title>Genomic analysis of Brachybacterium sp. CBA3104.</title>
        <authorList>
            <person name="Roh S.W."/>
            <person name="Kim Y.B."/>
            <person name="Kim Y."/>
        </authorList>
    </citation>
    <scope>NUCLEOTIDE SEQUENCE</scope>
    <source>
        <strain evidence="9">CBA3104</strain>
    </source>
</reference>
<dbReference type="Gene3D" id="1.50.10.10">
    <property type="match status" value="1"/>
</dbReference>
<dbReference type="InterPro" id="IPR013737">
    <property type="entry name" value="Bac_rhamnosid_N"/>
</dbReference>
<dbReference type="InterPro" id="IPR035396">
    <property type="entry name" value="Bac_rhamnosid6H"/>
</dbReference>
<dbReference type="InterPro" id="IPR012341">
    <property type="entry name" value="6hp_glycosidase-like_sf"/>
</dbReference>
<keyword evidence="10" id="KW-1185">Reference proteome</keyword>
<evidence type="ECO:0000256" key="3">
    <source>
        <dbReference type="ARBA" id="ARBA00022801"/>
    </source>
</evidence>
<feature type="domain" description="Alpha-L-rhamnosidase concanavalin-like" evidence="5">
    <location>
        <begin position="374"/>
        <end position="448"/>
    </location>
</feature>
<protein>
    <recommendedName>
        <fullName evidence="2">alpha-L-rhamnosidase</fullName>
        <ecNumber evidence="2">3.2.1.40</ecNumber>
    </recommendedName>
</protein>
<feature type="region of interest" description="Disordered" evidence="4">
    <location>
        <begin position="333"/>
        <end position="365"/>
    </location>
</feature>
<dbReference type="InterPro" id="IPR013783">
    <property type="entry name" value="Ig-like_fold"/>
</dbReference>
<proteinExistence type="predicted"/>
<evidence type="ECO:0000259" key="8">
    <source>
        <dbReference type="Pfam" id="PF17390"/>
    </source>
</evidence>
<sequence>MSPRHLSSRARPRPEELRVDLQHLPVGIPVRGARFSWVVPQLGDSMQRLHRIQVARSPRGFGSPLWDTGWVTSERSVAVPYEGPDLDASTPYWWRVAVDTDAPGDWSSAQCFVTAADAWGGEAIWGPVAMDEWTAEDIPWVLLRTEFDLPAQPIRAAFVEAAGLSPEGGPTPQGPRGGRQHVYKLWANAQVVGYGSVRSGFEEAMYHTHDLTGVLRPGRNALAALCWAEQGRAFSARLVVVLADGTRLEVPTSTRWRAFSGAMMLPGLGDIGGGWFRAPREDWDMRHEPRGWQSPGFDDSGWDRARPSEAELPPPMPATVSIRHHLGETVRAHRVSGSAPAGSALAGAAPAGPPAAGSPTGSSARVGGGEIWRADLGREIVGGIRLEVVGRAGVRIRVRLGEELEADGTVRSRLRTSNFYEETWTLRDGPQTIEHWGLRAFRHVELEADAGSGLDLSRALRPVVLRSPAMGGGSFTSSDPDLDRVWEMCRYSIEATSQDLYVDTQSRERLPYEGDALVNQRSQYAVEPSFALARSSLAFLVRRPTWPAEYHLMPPLMAWEDYLATGDDRRLREDLHFLEQGGYQHLLDGGLVRKDPGSASEWDADLVDWPQSSRDGFEFTEVNTVVNAFQAAAFRALARIGEAIGDERVAQSYAESAAAATSALNDRMLGDGPSYVDGEGSEHRSQHATAIPVALGLAPAARLPALGGFLASGGMRMSVYGAQFLLDALFTAGRSREAIAQMTARTTESWLHQIDDLGASIVPEAWDSAQKPNMSYSHAWGTTPVNVIARWVLGVQVIEPGAARVRIAPHPGPLARIRGVVPTIRGPVDVDLDRDAGRLRVHVPPNTRAELVLDRAELGIHGHPRIEAPGEWALGASEDEIVLDGVTAGHVQVRWHE</sequence>
<evidence type="ECO:0000256" key="4">
    <source>
        <dbReference type="SAM" id="MobiDB-lite"/>
    </source>
</evidence>
<feature type="region of interest" description="Disordered" evidence="4">
    <location>
        <begin position="288"/>
        <end position="315"/>
    </location>
</feature>
<organism evidence="9 10">
    <name type="scientific">Brachybacterium kimchii</name>
    <dbReference type="NCBI Taxonomy" id="2942909"/>
    <lineage>
        <taxon>Bacteria</taxon>
        <taxon>Bacillati</taxon>
        <taxon>Actinomycetota</taxon>
        <taxon>Actinomycetes</taxon>
        <taxon>Micrococcales</taxon>
        <taxon>Dermabacteraceae</taxon>
        <taxon>Brachybacterium</taxon>
    </lineage>
</organism>
<dbReference type="Gene3D" id="2.60.40.10">
    <property type="entry name" value="Immunoglobulins"/>
    <property type="match status" value="1"/>
</dbReference>
<dbReference type="Proteomes" id="UP001055868">
    <property type="component" value="Chromosome"/>
</dbReference>
<evidence type="ECO:0000256" key="2">
    <source>
        <dbReference type="ARBA" id="ARBA00012652"/>
    </source>
</evidence>
<dbReference type="Pfam" id="PF25788">
    <property type="entry name" value="Ig_Rha78A_N"/>
    <property type="match status" value="1"/>
</dbReference>
<dbReference type="PANTHER" id="PTHR33307">
    <property type="entry name" value="ALPHA-RHAMNOSIDASE (EUROFUNG)"/>
    <property type="match status" value="1"/>
</dbReference>
<dbReference type="Pfam" id="PF17389">
    <property type="entry name" value="Bac_rhamnosid6H"/>
    <property type="match status" value="1"/>
</dbReference>
<name>A0ABY4N101_9MICO</name>
<feature type="domain" description="Alpha-L-rhamnosidase C-terminal" evidence="8">
    <location>
        <begin position="794"/>
        <end position="857"/>
    </location>
</feature>
<feature type="domain" description="Bacterial alpha-L-rhamnosidase N-terminal" evidence="6">
    <location>
        <begin position="206"/>
        <end position="309"/>
    </location>
</feature>
<dbReference type="PANTHER" id="PTHR33307:SF6">
    <property type="entry name" value="ALPHA-RHAMNOSIDASE (EUROFUNG)-RELATED"/>
    <property type="match status" value="1"/>
</dbReference>
<evidence type="ECO:0000256" key="1">
    <source>
        <dbReference type="ARBA" id="ARBA00001445"/>
    </source>
</evidence>
<dbReference type="Pfam" id="PF08531">
    <property type="entry name" value="Bac_rhamnosid_N"/>
    <property type="match status" value="1"/>
</dbReference>
<comment type="catalytic activity">
    <reaction evidence="1">
        <text>Hydrolysis of terminal non-reducing alpha-L-rhamnose residues in alpha-L-rhamnosides.</text>
        <dbReference type="EC" id="3.2.1.40"/>
    </reaction>
</comment>
<evidence type="ECO:0000313" key="10">
    <source>
        <dbReference type="Proteomes" id="UP001055868"/>
    </source>
</evidence>
<dbReference type="InterPro" id="IPR016007">
    <property type="entry name" value="Alpha_rhamnosid"/>
</dbReference>
<evidence type="ECO:0000259" key="5">
    <source>
        <dbReference type="Pfam" id="PF05592"/>
    </source>
</evidence>
<dbReference type="InterPro" id="IPR008902">
    <property type="entry name" value="Rhamnosid_concanavalin"/>
</dbReference>
<dbReference type="Pfam" id="PF05592">
    <property type="entry name" value="Bac_rhamnosid"/>
    <property type="match status" value="1"/>
</dbReference>
<accession>A0ABY4N101</accession>